<dbReference type="AlphaFoldDB" id="A0AAP5EDJ6"/>
<feature type="transmembrane region" description="Helical" evidence="3">
    <location>
        <begin position="68"/>
        <end position="93"/>
    </location>
</feature>
<reference evidence="4" key="1">
    <citation type="submission" date="2023-07" db="EMBL/GenBank/DDBJ databases">
        <title>Functional and genomic diversity of the sorghum phyllosphere microbiome.</title>
        <authorList>
            <person name="Shade A."/>
        </authorList>
    </citation>
    <scope>NUCLEOTIDE SEQUENCE</scope>
    <source>
        <strain evidence="4">SORGH_AS_0457</strain>
    </source>
</reference>
<dbReference type="Gene3D" id="6.10.250.2080">
    <property type="match status" value="1"/>
</dbReference>
<name>A0AAP5EDJ6_9GAMM</name>
<comment type="caution">
    <text evidence="4">The sequence shown here is derived from an EMBL/GenBank/DDBJ whole genome shotgun (WGS) entry which is preliminary data.</text>
</comment>
<organism evidence="4 5">
    <name type="scientific">Stenotrophomonas rhizophila</name>
    <dbReference type="NCBI Taxonomy" id="216778"/>
    <lineage>
        <taxon>Bacteria</taxon>
        <taxon>Pseudomonadati</taxon>
        <taxon>Pseudomonadota</taxon>
        <taxon>Gammaproteobacteria</taxon>
        <taxon>Lysobacterales</taxon>
        <taxon>Lysobacteraceae</taxon>
        <taxon>Stenotrophomonas</taxon>
    </lineage>
</organism>
<feature type="compositionally biased region" description="Low complexity" evidence="2">
    <location>
        <begin position="343"/>
        <end position="356"/>
    </location>
</feature>
<keyword evidence="4" id="KW-0966">Cell projection</keyword>
<keyword evidence="3" id="KW-0812">Transmembrane</keyword>
<proteinExistence type="inferred from homology"/>
<dbReference type="PRINTS" id="PR00950">
    <property type="entry name" value="TYPE3IMSPROT"/>
</dbReference>
<feature type="transmembrane region" description="Helical" evidence="3">
    <location>
        <begin position="131"/>
        <end position="153"/>
    </location>
</feature>
<gene>
    <name evidence="4" type="ORF">QE424_001087</name>
</gene>
<accession>A0AAP5EDJ6</accession>
<dbReference type="PANTHER" id="PTHR30531:SF14">
    <property type="entry name" value="SURFACE PRESENTATION OF ANTIGENS PROTEIN SPAS"/>
    <property type="match status" value="1"/>
</dbReference>
<protein>
    <submittedName>
        <fullName evidence="4">Flagellar biosynthesis protein FlhB</fullName>
    </submittedName>
</protein>
<dbReference type="Pfam" id="PF01312">
    <property type="entry name" value="Bac_export_2"/>
    <property type="match status" value="1"/>
</dbReference>
<dbReference type="Proteomes" id="UP001226084">
    <property type="component" value="Unassembled WGS sequence"/>
</dbReference>
<evidence type="ECO:0000313" key="5">
    <source>
        <dbReference type="Proteomes" id="UP001226084"/>
    </source>
</evidence>
<dbReference type="GO" id="GO:0009306">
    <property type="term" value="P:protein secretion"/>
    <property type="evidence" value="ECO:0007669"/>
    <property type="project" value="InterPro"/>
</dbReference>
<dbReference type="PANTHER" id="PTHR30531">
    <property type="entry name" value="FLAGELLAR BIOSYNTHETIC PROTEIN FLHB"/>
    <property type="match status" value="1"/>
</dbReference>
<feature type="transmembrane region" description="Helical" evidence="3">
    <location>
        <begin position="26"/>
        <end position="48"/>
    </location>
</feature>
<feature type="transmembrane region" description="Helical" evidence="3">
    <location>
        <begin position="181"/>
        <end position="202"/>
    </location>
</feature>
<evidence type="ECO:0000313" key="4">
    <source>
        <dbReference type="EMBL" id="MDQ1107928.1"/>
    </source>
</evidence>
<comment type="similarity">
    <text evidence="1">Belongs to the type III secretion exporter family.</text>
</comment>
<dbReference type="EMBL" id="JAUTAS010000001">
    <property type="protein sequence ID" value="MDQ1107928.1"/>
    <property type="molecule type" value="Genomic_DNA"/>
</dbReference>
<keyword evidence="3" id="KW-1133">Transmembrane helix</keyword>
<keyword evidence="4" id="KW-0969">Cilium</keyword>
<dbReference type="RefSeq" id="WP_307106611.1">
    <property type="nucleotide sequence ID" value="NZ_JAUTAS010000001.1"/>
</dbReference>
<feature type="region of interest" description="Disordered" evidence="2">
    <location>
        <begin position="340"/>
        <end position="370"/>
    </location>
</feature>
<keyword evidence="3" id="KW-0472">Membrane</keyword>
<dbReference type="SUPFAM" id="SSF160544">
    <property type="entry name" value="EscU C-terminal domain-like"/>
    <property type="match status" value="1"/>
</dbReference>
<dbReference type="Gene3D" id="3.40.1690.10">
    <property type="entry name" value="secretion proteins EscU"/>
    <property type="match status" value="1"/>
</dbReference>
<dbReference type="GO" id="GO:0005886">
    <property type="term" value="C:plasma membrane"/>
    <property type="evidence" value="ECO:0007669"/>
    <property type="project" value="TreeGrafter"/>
</dbReference>
<sequence length="370" mass="40436">MKTEKPTPHRLLKESKKGKSYVSRDLAGLTVLVAGLVAMTTMISSRALHGFYRGMAERGFSLTPAEAAWQATVAFLWIAVPVGAAAIVAAVLISLVQSRGVIAAEAVRIDLARVNPISGFKNLFSLKTIKGLVTAVLYLLAGIIFAVLAWKLFAPSLFAQVQMPDKAAGALWYSVGWRSTALLLAVLSPIALAAAFVEYRLYIREMRMEKHEVKQEHKDHNGNPEIKQRRRQIGEELSAQVQSDIAGSSMILANPTHIAVGIFVHPDYPGLQFVSLRERGNRARKVIAFAERLGIPVVRDIPVARAVYFKARRYQFVPAELVTPIARILMWLKDIERNHAEAPSDSDPSADSAPDATSGLDDTSPRPPAG</sequence>
<dbReference type="InterPro" id="IPR029025">
    <property type="entry name" value="T3SS_substrate_exporter_C"/>
</dbReference>
<evidence type="ECO:0000256" key="1">
    <source>
        <dbReference type="ARBA" id="ARBA00010690"/>
    </source>
</evidence>
<dbReference type="InterPro" id="IPR006135">
    <property type="entry name" value="T3SS_substrate_exporter"/>
</dbReference>
<evidence type="ECO:0000256" key="3">
    <source>
        <dbReference type="SAM" id="Phobius"/>
    </source>
</evidence>
<evidence type="ECO:0000256" key="2">
    <source>
        <dbReference type="SAM" id="MobiDB-lite"/>
    </source>
</evidence>
<keyword evidence="4" id="KW-0282">Flagellum</keyword>